<reference evidence="2" key="1">
    <citation type="submission" date="2016-07" db="EMBL/GenBank/DDBJ databases">
        <authorList>
            <person name="Bretaudeau A."/>
        </authorList>
    </citation>
    <scope>NUCLEOTIDE SEQUENCE</scope>
    <source>
        <strain evidence="2">Rice</strain>
        <tissue evidence="2">Whole body</tissue>
    </source>
</reference>
<evidence type="ECO:0000256" key="1">
    <source>
        <dbReference type="SAM" id="MobiDB-lite"/>
    </source>
</evidence>
<feature type="compositionally biased region" description="Polar residues" evidence="1">
    <location>
        <begin position="265"/>
        <end position="277"/>
    </location>
</feature>
<feature type="region of interest" description="Disordered" evidence="1">
    <location>
        <begin position="252"/>
        <end position="277"/>
    </location>
</feature>
<dbReference type="AlphaFoldDB" id="A0A2H1VII6"/>
<organism evidence="2">
    <name type="scientific">Spodoptera frugiperda</name>
    <name type="common">Fall armyworm</name>
    <dbReference type="NCBI Taxonomy" id="7108"/>
    <lineage>
        <taxon>Eukaryota</taxon>
        <taxon>Metazoa</taxon>
        <taxon>Ecdysozoa</taxon>
        <taxon>Arthropoda</taxon>
        <taxon>Hexapoda</taxon>
        <taxon>Insecta</taxon>
        <taxon>Pterygota</taxon>
        <taxon>Neoptera</taxon>
        <taxon>Endopterygota</taxon>
        <taxon>Lepidoptera</taxon>
        <taxon>Glossata</taxon>
        <taxon>Ditrysia</taxon>
        <taxon>Noctuoidea</taxon>
        <taxon>Noctuidae</taxon>
        <taxon>Amphipyrinae</taxon>
        <taxon>Spodoptera</taxon>
    </lineage>
</organism>
<accession>A0A2H1VII6</accession>
<sequence>MYFMVYDLEFNLSTCQIVSKTDHWFSSEDQINDIFCSYQKVKNRYIFLISLTLYVNHDHSAESATTRKKFVITKRYFLSGENHPMTFLAMSEARGSVRLLLTKYHPVVSPAFRAGAPKFAMRRCSKCVWLPPTLFIGTHSLALVETESATLCFFIRKDACYGWLPYCRYIARREEVSDLLTKTNPFLLLLSEPEPQEECDLMTSPALGETKGSSKVLLTKNHPVPTPVFRAGAPLCFEMKLSSLRDFLKGDNHSMTSPGMGEARGSSQKTDNNMINK</sequence>
<gene>
    <name evidence="2" type="ORF">SFRICE_000023</name>
</gene>
<protein>
    <submittedName>
        <fullName evidence="2">SFRICE_000023</fullName>
    </submittedName>
</protein>
<name>A0A2H1VII6_SPOFR</name>
<dbReference type="EMBL" id="ODYU01002500">
    <property type="protein sequence ID" value="SOQ40074.1"/>
    <property type="molecule type" value="Genomic_DNA"/>
</dbReference>
<evidence type="ECO:0000313" key="2">
    <source>
        <dbReference type="EMBL" id="SOQ40074.1"/>
    </source>
</evidence>
<proteinExistence type="predicted"/>